<dbReference type="SMART" id="SM00382">
    <property type="entry name" value="AAA"/>
    <property type="match status" value="1"/>
</dbReference>
<dbReference type="Pfam" id="PF00005">
    <property type="entry name" value="ABC_tran"/>
    <property type="match status" value="1"/>
</dbReference>
<dbReference type="GO" id="GO:0016887">
    <property type="term" value="F:ATP hydrolysis activity"/>
    <property type="evidence" value="ECO:0007669"/>
    <property type="project" value="InterPro"/>
</dbReference>
<dbReference type="SUPFAM" id="SSF52540">
    <property type="entry name" value="P-loop containing nucleoside triphosphate hydrolases"/>
    <property type="match status" value="1"/>
</dbReference>
<organism evidence="5 6">
    <name type="scientific">Paenibacillus montanisoli</name>
    <dbReference type="NCBI Taxonomy" id="2081970"/>
    <lineage>
        <taxon>Bacteria</taxon>
        <taxon>Bacillati</taxon>
        <taxon>Bacillota</taxon>
        <taxon>Bacilli</taxon>
        <taxon>Bacillales</taxon>
        <taxon>Paenibacillaceae</taxon>
        <taxon>Paenibacillus</taxon>
    </lineage>
</organism>
<evidence type="ECO:0000259" key="4">
    <source>
        <dbReference type="PROSITE" id="PS50893"/>
    </source>
</evidence>
<dbReference type="RefSeq" id="WP_112882861.1">
    <property type="nucleotide sequence ID" value="NZ_QLUW01000002.1"/>
</dbReference>
<keyword evidence="1" id="KW-0813">Transport</keyword>
<evidence type="ECO:0000256" key="2">
    <source>
        <dbReference type="ARBA" id="ARBA00022741"/>
    </source>
</evidence>
<keyword evidence="3 5" id="KW-0067">ATP-binding</keyword>
<protein>
    <submittedName>
        <fullName evidence="5">ABC transporter ATP-binding protein</fullName>
    </submittedName>
</protein>
<dbReference type="InterPro" id="IPR003439">
    <property type="entry name" value="ABC_transporter-like_ATP-bd"/>
</dbReference>
<dbReference type="InterPro" id="IPR027417">
    <property type="entry name" value="P-loop_NTPase"/>
</dbReference>
<dbReference type="CDD" id="cd03230">
    <property type="entry name" value="ABC_DR_subfamily_A"/>
    <property type="match status" value="1"/>
</dbReference>
<dbReference type="AlphaFoldDB" id="A0A328U999"/>
<dbReference type="GO" id="GO:0005524">
    <property type="term" value="F:ATP binding"/>
    <property type="evidence" value="ECO:0007669"/>
    <property type="project" value="UniProtKB-KW"/>
</dbReference>
<dbReference type="PANTHER" id="PTHR42939">
    <property type="entry name" value="ABC TRANSPORTER ATP-BINDING PROTEIN ALBC-RELATED"/>
    <property type="match status" value="1"/>
</dbReference>
<keyword evidence="6" id="KW-1185">Reference proteome</keyword>
<comment type="caution">
    <text evidence="5">The sequence shown here is derived from an EMBL/GenBank/DDBJ whole genome shotgun (WGS) entry which is preliminary data.</text>
</comment>
<dbReference type="EMBL" id="QLUW01000002">
    <property type="protein sequence ID" value="RAP76646.1"/>
    <property type="molecule type" value="Genomic_DNA"/>
</dbReference>
<reference evidence="5 6" key="1">
    <citation type="submission" date="2018-06" db="EMBL/GenBank/DDBJ databases">
        <title>Paenibacillus montanisoli sp. nov., isolated from mountain area soil.</title>
        <authorList>
            <person name="Wu M."/>
        </authorList>
    </citation>
    <scope>NUCLEOTIDE SEQUENCE [LARGE SCALE GENOMIC DNA]</scope>
    <source>
        <strain evidence="5 6">RA17</strain>
    </source>
</reference>
<dbReference type="Proteomes" id="UP000249260">
    <property type="component" value="Unassembled WGS sequence"/>
</dbReference>
<evidence type="ECO:0000256" key="3">
    <source>
        <dbReference type="ARBA" id="ARBA00022840"/>
    </source>
</evidence>
<accession>A0A328U999</accession>
<evidence type="ECO:0000313" key="6">
    <source>
        <dbReference type="Proteomes" id="UP000249260"/>
    </source>
</evidence>
<evidence type="ECO:0000256" key="1">
    <source>
        <dbReference type="ARBA" id="ARBA00022448"/>
    </source>
</evidence>
<name>A0A328U999_9BACL</name>
<dbReference type="PROSITE" id="PS50893">
    <property type="entry name" value="ABC_TRANSPORTER_2"/>
    <property type="match status" value="1"/>
</dbReference>
<dbReference type="OrthoDB" id="9804819at2"/>
<evidence type="ECO:0000313" key="5">
    <source>
        <dbReference type="EMBL" id="RAP76646.1"/>
    </source>
</evidence>
<dbReference type="InterPro" id="IPR051782">
    <property type="entry name" value="ABC_Transporter_VariousFunc"/>
</dbReference>
<proteinExistence type="predicted"/>
<sequence>MIEFKSVRKKYGRKKVLQDVSFTAQKGNITCLIGINGVGKSTVLKAIMGLTPIDGGSILIDGMPVGKHIYEHVAYIPDHISMPPNMTVGASMQFMKDFYASWNEARAEEMLTFFKLKRSDRISELSKGNTAKLNLLHGLSLDVEYVLMDEPFSGIDAFSREQITEVFTSKLVEDRGVIITTHEINDIEHLIDEVVLLDNGFVKSQFNCEDMRMQEGKSVMDVMREVYIG</sequence>
<gene>
    <name evidence="5" type="ORF">DL346_14910</name>
</gene>
<dbReference type="InterPro" id="IPR003593">
    <property type="entry name" value="AAA+_ATPase"/>
</dbReference>
<dbReference type="PANTHER" id="PTHR42939:SF1">
    <property type="entry name" value="ABC TRANSPORTER ATP-BINDING PROTEIN ALBC-RELATED"/>
    <property type="match status" value="1"/>
</dbReference>
<dbReference type="Gene3D" id="3.40.50.300">
    <property type="entry name" value="P-loop containing nucleotide triphosphate hydrolases"/>
    <property type="match status" value="1"/>
</dbReference>
<keyword evidence="2" id="KW-0547">Nucleotide-binding</keyword>
<feature type="domain" description="ABC transporter" evidence="4">
    <location>
        <begin position="2"/>
        <end position="224"/>
    </location>
</feature>